<keyword evidence="2" id="KW-1185">Reference proteome</keyword>
<comment type="caution">
    <text evidence="1">The sequence shown here is derived from an EMBL/GenBank/DDBJ whole genome shotgun (WGS) entry which is preliminary data.</text>
</comment>
<dbReference type="OrthoDB" id="10460000at2759"/>
<protein>
    <submittedName>
        <fullName evidence="1">Uncharacterized protein</fullName>
    </submittedName>
</protein>
<reference evidence="2" key="1">
    <citation type="journal article" date="2019" name="Nat. Commun.">
        <title>Expansion of phycobilisome linker gene families in mesophilic red algae.</title>
        <authorList>
            <person name="Lee J."/>
            <person name="Kim D."/>
            <person name="Bhattacharya D."/>
            <person name="Yoon H.S."/>
        </authorList>
    </citation>
    <scope>NUCLEOTIDE SEQUENCE [LARGE SCALE GENOMIC DNA]</scope>
    <source>
        <strain evidence="2">CCMP 1328</strain>
    </source>
</reference>
<evidence type="ECO:0000313" key="1">
    <source>
        <dbReference type="EMBL" id="KAA8497129.1"/>
    </source>
</evidence>
<gene>
    <name evidence="1" type="ORF">FVE85_0858</name>
</gene>
<dbReference type="AlphaFoldDB" id="A0A5J4YZS7"/>
<dbReference type="EMBL" id="VRMN01000002">
    <property type="protein sequence ID" value="KAA8497129.1"/>
    <property type="molecule type" value="Genomic_DNA"/>
</dbReference>
<proteinExistence type="predicted"/>
<organism evidence="1 2">
    <name type="scientific">Porphyridium purpureum</name>
    <name type="common">Red alga</name>
    <name type="synonym">Porphyridium cruentum</name>
    <dbReference type="NCBI Taxonomy" id="35688"/>
    <lineage>
        <taxon>Eukaryota</taxon>
        <taxon>Rhodophyta</taxon>
        <taxon>Bangiophyceae</taxon>
        <taxon>Porphyridiales</taxon>
        <taxon>Porphyridiaceae</taxon>
        <taxon>Porphyridium</taxon>
    </lineage>
</organism>
<evidence type="ECO:0000313" key="2">
    <source>
        <dbReference type="Proteomes" id="UP000324585"/>
    </source>
</evidence>
<accession>A0A5J4YZS7</accession>
<name>A0A5J4YZS7_PORPP</name>
<sequence length="223" mass="24563">MAFVVSSGGVQGRACGLAQPKRATCSSRAAVVMTTGEQQHQQLQLPHLEREQRFVATRRDVLLQVLGVAGLAGLLGIPQSSEAAKENKYPDFKKYTSTENKWVLDKVDAVKAYMPKVRQFETMLKSSESLDEDTALMLKRYAAIYLSPLAGQMSLAVEQLGALKTSKVPVPERVNTLALAMKGHYAELTQALRGKDRTASLREVQEVIETAEEFLNAPVWKSL</sequence>
<dbReference type="Proteomes" id="UP000324585">
    <property type="component" value="Unassembled WGS sequence"/>
</dbReference>